<dbReference type="Pfam" id="PF00005">
    <property type="entry name" value="ABC_tran"/>
    <property type="match status" value="1"/>
</dbReference>
<dbReference type="SMART" id="SM00382">
    <property type="entry name" value="AAA"/>
    <property type="match status" value="1"/>
</dbReference>
<evidence type="ECO:0000256" key="3">
    <source>
        <dbReference type="ARBA" id="ARBA00022741"/>
    </source>
</evidence>
<dbReference type="InterPro" id="IPR017871">
    <property type="entry name" value="ABC_transporter-like_CS"/>
</dbReference>
<dbReference type="GO" id="GO:0015418">
    <property type="term" value="F:ABC-type quaternary ammonium compound transporting activity"/>
    <property type="evidence" value="ECO:0007669"/>
    <property type="project" value="UniProtKB-EC"/>
</dbReference>
<name>A0A091CF44_9ENTE</name>
<dbReference type="Gene3D" id="3.40.50.300">
    <property type="entry name" value="P-loop containing nucleotide triphosphate hydrolases"/>
    <property type="match status" value="1"/>
</dbReference>
<keyword evidence="2 7" id="KW-0813">Transport</keyword>
<accession>A0A091CF44</accession>
<dbReference type="GO" id="GO:0016887">
    <property type="term" value="F:ATP hydrolysis activity"/>
    <property type="evidence" value="ECO:0007669"/>
    <property type="project" value="UniProtKB-UniRule"/>
</dbReference>
<dbReference type="Gene3D" id="3.10.580.10">
    <property type="entry name" value="CBS-domain"/>
    <property type="match status" value="1"/>
</dbReference>
<comment type="similarity">
    <text evidence="1 7">Belongs to the ABC transporter superfamily.</text>
</comment>
<dbReference type="NCBIfam" id="TIGR01186">
    <property type="entry name" value="proV"/>
    <property type="match status" value="1"/>
</dbReference>
<dbReference type="InterPro" id="IPR005892">
    <property type="entry name" value="Gly-betaine_transp_ATP-bd"/>
</dbReference>
<evidence type="ECO:0000256" key="7">
    <source>
        <dbReference type="RuleBase" id="RU369116"/>
    </source>
</evidence>
<feature type="region of interest" description="Disordered" evidence="8">
    <location>
        <begin position="390"/>
        <end position="423"/>
    </location>
</feature>
<dbReference type="Pfam" id="PF00571">
    <property type="entry name" value="CBS"/>
    <property type="match status" value="1"/>
</dbReference>
<proteinExistence type="inferred from homology"/>
<dbReference type="InterPro" id="IPR051921">
    <property type="entry name" value="ABC_osmolyte_uptake_ATP-bind"/>
</dbReference>
<evidence type="ECO:0000256" key="4">
    <source>
        <dbReference type="ARBA" id="ARBA00022840"/>
    </source>
</evidence>
<dbReference type="GO" id="GO:0005886">
    <property type="term" value="C:plasma membrane"/>
    <property type="evidence" value="ECO:0007669"/>
    <property type="project" value="UniProtKB-SubCell"/>
</dbReference>
<dbReference type="InterPro" id="IPR003439">
    <property type="entry name" value="ABC_transporter-like_ATP-bd"/>
</dbReference>
<reference evidence="10 11" key="1">
    <citation type="submission" date="2014-08" db="EMBL/GenBank/DDBJ databases">
        <title>Genome sequence of Tetragenococcus muriaticus.</title>
        <authorList>
            <person name="Chuea-nongthon C."/>
            <person name="Rodtong S."/>
            <person name="Yongsawatdigul J."/>
            <person name="Steele J.L."/>
            <person name="Liu X.-y."/>
            <person name="Speers J."/>
            <person name="Glasner J.D."/>
            <person name="Neeno-Eckwall E.C."/>
        </authorList>
    </citation>
    <scope>NUCLEOTIDE SEQUENCE [LARGE SCALE GENOMIC DNA]</scope>
    <source>
        <strain evidence="10 11">PMC-11-5</strain>
    </source>
</reference>
<dbReference type="Proteomes" id="UP000029380">
    <property type="component" value="Unassembled WGS sequence"/>
</dbReference>
<dbReference type="SUPFAM" id="SSF54631">
    <property type="entry name" value="CBS-domain pair"/>
    <property type="match status" value="1"/>
</dbReference>
<dbReference type="InterPro" id="IPR000644">
    <property type="entry name" value="CBS_dom"/>
</dbReference>
<dbReference type="EMBL" id="JPVU01000041">
    <property type="protein sequence ID" value="KFN93358.1"/>
    <property type="molecule type" value="Genomic_DNA"/>
</dbReference>
<evidence type="ECO:0000256" key="8">
    <source>
        <dbReference type="SAM" id="MobiDB-lite"/>
    </source>
</evidence>
<evidence type="ECO:0000256" key="5">
    <source>
        <dbReference type="ARBA" id="ARBA00022970"/>
    </source>
</evidence>
<comment type="catalytic activity">
    <reaction evidence="7">
        <text>a quaternary ammonium(out) + ATP + H2O = a quaternary ammonium(in) + ADP + phosphate + H(+)</text>
        <dbReference type="Rhea" id="RHEA:11036"/>
        <dbReference type="ChEBI" id="CHEBI:15377"/>
        <dbReference type="ChEBI" id="CHEBI:15378"/>
        <dbReference type="ChEBI" id="CHEBI:30616"/>
        <dbReference type="ChEBI" id="CHEBI:35267"/>
        <dbReference type="ChEBI" id="CHEBI:43474"/>
        <dbReference type="ChEBI" id="CHEBI:456216"/>
    </reaction>
</comment>
<dbReference type="PROSITE" id="PS00211">
    <property type="entry name" value="ABC_TRANSPORTER_1"/>
    <property type="match status" value="1"/>
</dbReference>
<dbReference type="GO" id="GO:0005524">
    <property type="term" value="F:ATP binding"/>
    <property type="evidence" value="ECO:0007669"/>
    <property type="project" value="UniProtKB-UniRule"/>
</dbReference>
<evidence type="ECO:0000259" key="9">
    <source>
        <dbReference type="PROSITE" id="PS50893"/>
    </source>
</evidence>
<dbReference type="GO" id="GO:0006970">
    <property type="term" value="P:response to osmotic stress"/>
    <property type="evidence" value="ECO:0007669"/>
    <property type="project" value="UniProtKB-ARBA"/>
</dbReference>
<dbReference type="PATRIC" id="fig|1302649.3.peg.471"/>
<evidence type="ECO:0000313" key="11">
    <source>
        <dbReference type="Proteomes" id="UP000029380"/>
    </source>
</evidence>
<evidence type="ECO:0000313" key="10">
    <source>
        <dbReference type="EMBL" id="KFN93358.1"/>
    </source>
</evidence>
<keyword evidence="7" id="KW-0997">Cell inner membrane</keyword>
<dbReference type="GO" id="GO:0006865">
    <property type="term" value="P:amino acid transport"/>
    <property type="evidence" value="ECO:0007669"/>
    <property type="project" value="UniProtKB-UniRule"/>
</dbReference>
<keyword evidence="3 7" id="KW-0547">Nucleotide-binding</keyword>
<comment type="subunit">
    <text evidence="7">The complex is probably composed of two ATP-binding proteins, two transmembrane proteins and a solute-binding protein.</text>
</comment>
<evidence type="ECO:0000256" key="2">
    <source>
        <dbReference type="ARBA" id="ARBA00022448"/>
    </source>
</evidence>
<dbReference type="CDD" id="cd03294">
    <property type="entry name" value="ABC_Pro_Gly_Betaine"/>
    <property type="match status" value="1"/>
</dbReference>
<keyword evidence="7" id="KW-0472">Membrane</keyword>
<dbReference type="AlphaFoldDB" id="A0A091CF44"/>
<dbReference type="PANTHER" id="PTHR43869:SF1">
    <property type="entry name" value="GLYCINE BETAINE_PROLINE BETAINE TRANSPORT SYSTEM ATP-BINDING PROTEIN PROV"/>
    <property type="match status" value="1"/>
</dbReference>
<dbReference type="InterPro" id="IPR027417">
    <property type="entry name" value="P-loop_NTPase"/>
</dbReference>
<dbReference type="InterPro" id="IPR046342">
    <property type="entry name" value="CBS_dom_sf"/>
</dbReference>
<keyword evidence="10" id="KW-0378">Hydrolase</keyword>
<organism evidence="10 11">
    <name type="scientific">Tetragenococcus muriaticus PMC-11-5</name>
    <dbReference type="NCBI Taxonomy" id="1302649"/>
    <lineage>
        <taxon>Bacteria</taxon>
        <taxon>Bacillati</taxon>
        <taxon>Bacillota</taxon>
        <taxon>Bacilli</taxon>
        <taxon>Lactobacillales</taxon>
        <taxon>Enterococcaceae</taxon>
        <taxon>Tetragenococcus</taxon>
    </lineage>
</organism>
<dbReference type="PANTHER" id="PTHR43869">
    <property type="entry name" value="GLYCINE BETAINE/PROLINE BETAINE TRANSPORT SYSTEM ATP-BINDING PROTEIN PROV"/>
    <property type="match status" value="1"/>
</dbReference>
<dbReference type="SUPFAM" id="SSF52540">
    <property type="entry name" value="P-loop containing nucleoside triphosphate hydrolases"/>
    <property type="match status" value="1"/>
</dbReference>
<keyword evidence="5" id="KW-0029">Amino-acid transport</keyword>
<comment type="subcellular location">
    <subcellularLocation>
        <location evidence="7">Cell inner membrane</location>
        <topology evidence="7">Peripheral membrane protein</topology>
    </subcellularLocation>
</comment>
<keyword evidence="7" id="KW-1003">Cell membrane</keyword>
<keyword evidence="4 7" id="KW-0067">ATP-binding</keyword>
<evidence type="ECO:0000256" key="1">
    <source>
        <dbReference type="ARBA" id="ARBA00005417"/>
    </source>
</evidence>
<comment type="caution">
    <text evidence="10">The sequence shown here is derived from an EMBL/GenBank/DDBJ whole genome shotgun (WGS) entry which is preliminary data.</text>
</comment>
<dbReference type="FunFam" id="3.40.50.300:FF:000201">
    <property type="entry name" value="Glycine betaine/L-proline ABC transporter ATP-binding protein"/>
    <property type="match status" value="1"/>
</dbReference>
<dbReference type="PROSITE" id="PS50893">
    <property type="entry name" value="ABC_TRANSPORTER_2"/>
    <property type="match status" value="1"/>
</dbReference>
<dbReference type="EC" id="7.6.2.9" evidence="7"/>
<keyword evidence="6" id="KW-0129">CBS domain</keyword>
<feature type="compositionally biased region" description="Acidic residues" evidence="8">
    <location>
        <begin position="397"/>
        <end position="423"/>
    </location>
</feature>
<dbReference type="InterPro" id="IPR003593">
    <property type="entry name" value="AAA+_ATPase"/>
</dbReference>
<protein>
    <recommendedName>
        <fullName evidence="7">Quaternary amine transport ATP-binding protein</fullName>
        <ecNumber evidence="7">7.6.2.9</ecNumber>
    </recommendedName>
</protein>
<sequence>MILSKVRVENLTKVFGRRTQQALDLVKEGKSKQEILEETGATVGVHDVSFNVENGEVFVIMGLSGSGKSTLIRLINRLIEPTSGEVYIDDDDVSKMSKEDLREIRRTKMNMVFQNFGLFPQRTVLENTEYGLEIRGVGKDERQQKAEEALDNSGLLSVKDQYPNQLSGGMQQRVGLARALANDPEILLMDEAFSALDPLIRRDMQDDLMDLQERVQKTIIFITHDLDEALRIGDRIALMRDGKIMQIGTGEEILTNPANDFVREFTEDIDRSKVLTAENIMEPALITNVETDGPNVALQRMRKEEVSMLLAVDRKRHLKGSLTAEEALDARKNEKTLKDVLDKNVRKIQRDTLVTDIFDMIYNSPAPLAVVDEDDRVLGVVVRGSVIGAMTDKNTDTNEDDKEQEETTDQEETTEDEGVNADA</sequence>
<gene>
    <name evidence="10" type="ORF">TMUPMC115_0468</name>
</gene>
<evidence type="ECO:0000256" key="6">
    <source>
        <dbReference type="ARBA" id="ARBA00023122"/>
    </source>
</evidence>
<dbReference type="GO" id="GO:0031460">
    <property type="term" value="P:glycine betaine transport"/>
    <property type="evidence" value="ECO:0007669"/>
    <property type="project" value="InterPro"/>
</dbReference>
<feature type="domain" description="ABC transporter" evidence="9">
    <location>
        <begin position="6"/>
        <end position="266"/>
    </location>
</feature>